<evidence type="ECO:0000313" key="2">
    <source>
        <dbReference type="EMBL" id="EMD36795.1"/>
    </source>
</evidence>
<proteinExistence type="predicted"/>
<organism evidence="2 3">
    <name type="scientific">Ceriporiopsis subvermispora (strain B)</name>
    <name type="common">White-rot fungus</name>
    <name type="synonym">Gelatoporia subvermispora</name>
    <dbReference type="NCBI Taxonomy" id="914234"/>
    <lineage>
        <taxon>Eukaryota</taxon>
        <taxon>Fungi</taxon>
        <taxon>Dikarya</taxon>
        <taxon>Basidiomycota</taxon>
        <taxon>Agaricomycotina</taxon>
        <taxon>Agaricomycetes</taxon>
        <taxon>Polyporales</taxon>
        <taxon>Gelatoporiaceae</taxon>
        <taxon>Gelatoporia</taxon>
    </lineage>
</organism>
<feature type="signal peptide" evidence="1">
    <location>
        <begin position="1"/>
        <end position="23"/>
    </location>
</feature>
<dbReference type="AlphaFoldDB" id="M2QXE8"/>
<name>M2QXE8_CERS8</name>
<dbReference type="Proteomes" id="UP000016930">
    <property type="component" value="Unassembled WGS sequence"/>
</dbReference>
<keyword evidence="1" id="KW-0732">Signal</keyword>
<dbReference type="OrthoDB" id="3178264at2759"/>
<reference evidence="2 3" key="1">
    <citation type="journal article" date="2012" name="Proc. Natl. Acad. Sci. U.S.A.">
        <title>Comparative genomics of Ceriporiopsis subvermispora and Phanerochaete chrysosporium provide insight into selective ligninolysis.</title>
        <authorList>
            <person name="Fernandez-Fueyo E."/>
            <person name="Ruiz-Duenas F.J."/>
            <person name="Ferreira P."/>
            <person name="Floudas D."/>
            <person name="Hibbett D.S."/>
            <person name="Canessa P."/>
            <person name="Larrondo L.F."/>
            <person name="James T.Y."/>
            <person name="Seelenfreund D."/>
            <person name="Lobos S."/>
            <person name="Polanco R."/>
            <person name="Tello M."/>
            <person name="Honda Y."/>
            <person name="Watanabe T."/>
            <person name="Watanabe T."/>
            <person name="Ryu J.S."/>
            <person name="Kubicek C.P."/>
            <person name="Schmoll M."/>
            <person name="Gaskell J."/>
            <person name="Hammel K.E."/>
            <person name="St John F.J."/>
            <person name="Vanden Wymelenberg A."/>
            <person name="Sabat G."/>
            <person name="Splinter BonDurant S."/>
            <person name="Syed K."/>
            <person name="Yadav J.S."/>
            <person name="Doddapaneni H."/>
            <person name="Subramanian V."/>
            <person name="Lavin J.L."/>
            <person name="Oguiza J.A."/>
            <person name="Perez G."/>
            <person name="Pisabarro A.G."/>
            <person name="Ramirez L."/>
            <person name="Santoyo F."/>
            <person name="Master E."/>
            <person name="Coutinho P.M."/>
            <person name="Henrissat B."/>
            <person name="Lombard V."/>
            <person name="Magnuson J.K."/>
            <person name="Kuees U."/>
            <person name="Hori C."/>
            <person name="Igarashi K."/>
            <person name="Samejima M."/>
            <person name="Held B.W."/>
            <person name="Barry K.W."/>
            <person name="LaButti K.M."/>
            <person name="Lapidus A."/>
            <person name="Lindquist E.A."/>
            <person name="Lucas S.M."/>
            <person name="Riley R."/>
            <person name="Salamov A.A."/>
            <person name="Hoffmeister D."/>
            <person name="Schwenk D."/>
            <person name="Hadar Y."/>
            <person name="Yarden O."/>
            <person name="de Vries R.P."/>
            <person name="Wiebenga A."/>
            <person name="Stenlid J."/>
            <person name="Eastwood D."/>
            <person name="Grigoriev I.V."/>
            <person name="Berka R.M."/>
            <person name="Blanchette R.A."/>
            <person name="Kersten P."/>
            <person name="Martinez A.T."/>
            <person name="Vicuna R."/>
            <person name="Cullen D."/>
        </authorList>
    </citation>
    <scope>NUCLEOTIDE SEQUENCE [LARGE SCALE GENOMIC DNA]</scope>
    <source>
        <strain evidence="2 3">B</strain>
    </source>
</reference>
<protein>
    <submittedName>
        <fullName evidence="2">Uncharacterized protein</fullName>
    </submittedName>
</protein>
<evidence type="ECO:0000256" key="1">
    <source>
        <dbReference type="SAM" id="SignalP"/>
    </source>
</evidence>
<dbReference type="STRING" id="914234.M2QXE8"/>
<feature type="chain" id="PRO_5004023869" evidence="1">
    <location>
        <begin position="24"/>
        <end position="153"/>
    </location>
</feature>
<dbReference type="EMBL" id="KB445797">
    <property type="protein sequence ID" value="EMD36795.1"/>
    <property type="molecule type" value="Genomic_DNA"/>
</dbReference>
<dbReference type="HOGENOM" id="CLU_141129_0_0_1"/>
<gene>
    <name evidence="2" type="ORF">CERSUDRAFT_105873</name>
</gene>
<keyword evidence="3" id="KW-1185">Reference proteome</keyword>
<accession>M2QXE8</accession>
<evidence type="ECO:0000313" key="3">
    <source>
        <dbReference type="Proteomes" id="UP000016930"/>
    </source>
</evidence>
<sequence length="153" mass="15814">MPSSPFFMMLCIAALTVALLAAAAPLSSRQISGDFQCNLNRLLIVTDLNDLQTTLSILSAKSCDASTNATIQGIQADIAGAQTAVNAILQALVNGQDAPGNARDQVAGNLTLAQAPLLSLNFTDPVTEANVIKAQTQFNNSVLAGNGVLQNCN</sequence>